<dbReference type="PIRSF" id="PIRSF015921">
    <property type="entry name" value="FA_sphinglp_des"/>
    <property type="match status" value="1"/>
</dbReference>
<organism evidence="3 4">
    <name type="scientific">Quadrisphaera granulorum</name>
    <dbReference type="NCBI Taxonomy" id="317664"/>
    <lineage>
        <taxon>Bacteria</taxon>
        <taxon>Bacillati</taxon>
        <taxon>Actinomycetota</taxon>
        <taxon>Actinomycetes</taxon>
        <taxon>Kineosporiales</taxon>
        <taxon>Kineosporiaceae</taxon>
        <taxon>Quadrisphaera</taxon>
    </lineage>
</organism>
<evidence type="ECO:0000313" key="3">
    <source>
        <dbReference type="EMBL" id="PWJ45605.1"/>
    </source>
</evidence>
<protein>
    <submittedName>
        <fullName evidence="3">Fatty acid desaturase</fullName>
    </submittedName>
</protein>
<gene>
    <name evidence="3" type="ORF">BXY45_1544</name>
</gene>
<feature type="transmembrane region" description="Helical" evidence="1">
    <location>
        <begin position="206"/>
        <end position="224"/>
    </location>
</feature>
<comment type="caution">
    <text evidence="3">The sequence shown here is derived from an EMBL/GenBank/DDBJ whole genome shotgun (WGS) entry which is preliminary data.</text>
</comment>
<keyword evidence="1" id="KW-0472">Membrane</keyword>
<keyword evidence="1" id="KW-1133">Transmembrane helix</keyword>
<feature type="transmembrane region" description="Helical" evidence="1">
    <location>
        <begin position="230"/>
        <end position="250"/>
    </location>
</feature>
<keyword evidence="4" id="KW-1185">Reference proteome</keyword>
<dbReference type="Proteomes" id="UP000245469">
    <property type="component" value="Unassembled WGS sequence"/>
</dbReference>
<dbReference type="AlphaFoldDB" id="A0A315ZJ00"/>
<proteinExistence type="predicted"/>
<evidence type="ECO:0000256" key="1">
    <source>
        <dbReference type="SAM" id="Phobius"/>
    </source>
</evidence>
<feature type="transmembrane region" description="Helical" evidence="1">
    <location>
        <begin position="45"/>
        <end position="67"/>
    </location>
</feature>
<dbReference type="EMBL" id="QGDQ01000054">
    <property type="protein sequence ID" value="PWJ45605.1"/>
    <property type="molecule type" value="Genomic_DNA"/>
</dbReference>
<name>A0A315ZJ00_9ACTN</name>
<feature type="domain" description="Fatty acid desaturase" evidence="2">
    <location>
        <begin position="69"/>
        <end position="328"/>
    </location>
</feature>
<evidence type="ECO:0000313" key="4">
    <source>
        <dbReference type="Proteomes" id="UP000245469"/>
    </source>
</evidence>
<dbReference type="InterPro" id="IPR005804">
    <property type="entry name" value="FA_desaturase_dom"/>
</dbReference>
<dbReference type="Pfam" id="PF00487">
    <property type="entry name" value="FA_desaturase"/>
    <property type="match status" value="1"/>
</dbReference>
<feature type="transmembrane region" description="Helical" evidence="1">
    <location>
        <begin position="73"/>
        <end position="95"/>
    </location>
</feature>
<sequence>MTTTAPEPTVGAPRVRERDRAVSAYAELSRMVKERGLFDRRHGYYAVRISAAALAITALVAGVVVLGDSWWQLLPAAALGMIGTQFAFLGHDGAHQQVFESSTRNKWAARVFAGLCAGLSHGWWMNKHTRHHAAPNQIGKDTDIESVVVAFHPEEAQRRRGLRAALTRHQGWFFLPLLLLSGANLHVDSVKALARRSPVKGRWADLGFIVAHWSVYATVLLTTMGPGKAAAFVGVHLAVFGLCMGGAFAPNHVGMPIVERGAKIDFLRRQVLTSRNIRGGLVIDFLMGGLNRQVEHHLFPSMPRPNLRRVQPMVREFCATHGIPYTETSLVGSYRAIISHLNEVGLRAGDPFSCPLASQLRA</sequence>
<dbReference type="GO" id="GO:0008610">
    <property type="term" value="P:lipid biosynthetic process"/>
    <property type="evidence" value="ECO:0007669"/>
    <property type="project" value="UniProtKB-ARBA"/>
</dbReference>
<dbReference type="PANTHER" id="PTHR19353:SF19">
    <property type="entry name" value="DELTA(5) FATTY ACID DESATURASE C-RELATED"/>
    <property type="match status" value="1"/>
</dbReference>
<dbReference type="GO" id="GO:0016020">
    <property type="term" value="C:membrane"/>
    <property type="evidence" value="ECO:0007669"/>
    <property type="project" value="TreeGrafter"/>
</dbReference>
<dbReference type="PANTHER" id="PTHR19353">
    <property type="entry name" value="FATTY ACID DESATURASE 2"/>
    <property type="match status" value="1"/>
</dbReference>
<dbReference type="GO" id="GO:0016717">
    <property type="term" value="F:oxidoreductase activity, acting on paired donors, with oxidation of a pair of donors resulting in the reduction of molecular oxygen to two molecules of water"/>
    <property type="evidence" value="ECO:0007669"/>
    <property type="project" value="TreeGrafter"/>
</dbReference>
<dbReference type="InterPro" id="IPR012171">
    <property type="entry name" value="Fatty_acid_desaturase"/>
</dbReference>
<dbReference type="OrthoDB" id="104711at2"/>
<dbReference type="RefSeq" id="WP_109776749.1">
    <property type="nucleotide sequence ID" value="NZ_QGDQ01000054.1"/>
</dbReference>
<accession>A0A315ZJ00</accession>
<dbReference type="CDD" id="cd03506">
    <property type="entry name" value="Delta6-FADS-like"/>
    <property type="match status" value="1"/>
</dbReference>
<keyword evidence="1" id="KW-0812">Transmembrane</keyword>
<reference evidence="3 4" key="1">
    <citation type="submission" date="2018-03" db="EMBL/GenBank/DDBJ databases">
        <title>Genomic Encyclopedia of Archaeal and Bacterial Type Strains, Phase II (KMG-II): from individual species to whole genera.</title>
        <authorList>
            <person name="Goeker M."/>
        </authorList>
    </citation>
    <scope>NUCLEOTIDE SEQUENCE [LARGE SCALE GENOMIC DNA]</scope>
    <source>
        <strain evidence="3 4">DSM 44889</strain>
    </source>
</reference>
<evidence type="ECO:0000259" key="2">
    <source>
        <dbReference type="Pfam" id="PF00487"/>
    </source>
</evidence>